<feature type="domain" description="Luciferase-like" evidence="5">
    <location>
        <begin position="18"/>
        <end position="260"/>
    </location>
</feature>
<organism evidence="6 7">
    <name type="scientific">Mycobacterium kyorinense</name>
    <dbReference type="NCBI Taxonomy" id="487514"/>
    <lineage>
        <taxon>Bacteria</taxon>
        <taxon>Bacillati</taxon>
        <taxon>Actinomycetota</taxon>
        <taxon>Actinomycetes</taxon>
        <taxon>Mycobacteriales</taxon>
        <taxon>Mycobacteriaceae</taxon>
        <taxon>Mycobacterium</taxon>
    </lineage>
</organism>
<dbReference type="InterPro" id="IPR019921">
    <property type="entry name" value="Lucif-like_OxRdtase_Rv2161c"/>
</dbReference>
<sequence>MPISPQISLQLRTFTDDQDHEWRSTLALAQAMDAAGVDRVVVSDHVVFGENPAAYSNPALGGIAGGRQPTGPDGQWLEPLTVLTALAAMTTRIRLGTAVLLAALRRPAVLAKQVSTLDVLSGGRVDLGVGVGWQREEYEAAGLPFERRGRLLDHTLEVCDALWTQQRSSYRSPELSFETIHQMPKPVQAGGVPIWVSGTVNDAVARRLSRFGRGWIPWGPAAADPAGAIAAMKDKLSDFGADPTDLQVLGHATTVKRPDRSVDIAATVASAPPLISAGVTDVRITMALPRNVNRATELLSELVEAFRAATC</sequence>
<keyword evidence="1" id="KW-0285">Flavoprotein</keyword>
<dbReference type="Pfam" id="PF00296">
    <property type="entry name" value="Bac_luciferase"/>
    <property type="match status" value="1"/>
</dbReference>
<gene>
    <name evidence="6" type="ORF">A5707_13265</name>
</gene>
<proteinExistence type="predicted"/>
<dbReference type="InterPro" id="IPR036661">
    <property type="entry name" value="Luciferase-like_sf"/>
</dbReference>
<dbReference type="Proteomes" id="UP000093592">
    <property type="component" value="Unassembled WGS sequence"/>
</dbReference>
<keyword evidence="3" id="KW-0560">Oxidoreductase</keyword>
<dbReference type="GO" id="GO:0046306">
    <property type="term" value="P:alkanesulfonate catabolic process"/>
    <property type="evidence" value="ECO:0007669"/>
    <property type="project" value="TreeGrafter"/>
</dbReference>
<dbReference type="InterPro" id="IPR050172">
    <property type="entry name" value="SsuD_RutA_monooxygenase"/>
</dbReference>
<evidence type="ECO:0000313" key="6">
    <source>
        <dbReference type="EMBL" id="OBI51844.1"/>
    </source>
</evidence>
<dbReference type="SUPFAM" id="SSF51679">
    <property type="entry name" value="Bacterial luciferase-like"/>
    <property type="match status" value="1"/>
</dbReference>
<dbReference type="InterPro" id="IPR011251">
    <property type="entry name" value="Luciferase-like_dom"/>
</dbReference>
<comment type="caution">
    <text evidence="6">The sequence shown here is derived from an EMBL/GenBank/DDBJ whole genome shotgun (WGS) entry which is preliminary data.</text>
</comment>
<dbReference type="PANTHER" id="PTHR42847:SF4">
    <property type="entry name" value="ALKANESULFONATE MONOOXYGENASE-RELATED"/>
    <property type="match status" value="1"/>
</dbReference>
<dbReference type="NCBIfam" id="TIGR03619">
    <property type="entry name" value="F420_Rv2161c"/>
    <property type="match status" value="1"/>
</dbReference>
<evidence type="ECO:0000256" key="1">
    <source>
        <dbReference type="ARBA" id="ARBA00022630"/>
    </source>
</evidence>
<accession>A0A1A2ZMM0</accession>
<evidence type="ECO:0000256" key="3">
    <source>
        <dbReference type="ARBA" id="ARBA00023002"/>
    </source>
</evidence>
<dbReference type="EMBL" id="LZKJ01000034">
    <property type="protein sequence ID" value="OBI51844.1"/>
    <property type="molecule type" value="Genomic_DNA"/>
</dbReference>
<evidence type="ECO:0000313" key="7">
    <source>
        <dbReference type="Proteomes" id="UP000093592"/>
    </source>
</evidence>
<dbReference type="PANTHER" id="PTHR42847">
    <property type="entry name" value="ALKANESULFONATE MONOOXYGENASE"/>
    <property type="match status" value="1"/>
</dbReference>
<dbReference type="OrthoDB" id="4074025at2"/>
<dbReference type="AlphaFoldDB" id="A0A1A2ZMM0"/>
<evidence type="ECO:0000256" key="2">
    <source>
        <dbReference type="ARBA" id="ARBA00022643"/>
    </source>
</evidence>
<name>A0A1A2ZMM0_9MYCO</name>
<evidence type="ECO:0000259" key="5">
    <source>
        <dbReference type="Pfam" id="PF00296"/>
    </source>
</evidence>
<reference evidence="7" key="1">
    <citation type="submission" date="2016-06" db="EMBL/GenBank/DDBJ databases">
        <authorList>
            <person name="Sutton G."/>
            <person name="Brinkac L."/>
            <person name="Sanka R."/>
            <person name="Adams M."/>
            <person name="Lau E."/>
            <person name="Sam S."/>
            <person name="Sreng N."/>
            <person name="Him V."/>
            <person name="Kerleguer A."/>
            <person name="Cheng S."/>
        </authorList>
    </citation>
    <scope>NUCLEOTIDE SEQUENCE [LARGE SCALE GENOMIC DNA]</scope>
    <source>
        <strain evidence="7">E861</strain>
    </source>
</reference>
<keyword evidence="4" id="KW-0503">Monooxygenase</keyword>
<dbReference type="GO" id="GO:0008726">
    <property type="term" value="F:alkanesulfonate monooxygenase activity"/>
    <property type="evidence" value="ECO:0007669"/>
    <property type="project" value="TreeGrafter"/>
</dbReference>
<protein>
    <submittedName>
        <fullName evidence="6">LLM class F420-dependent oxidoreductase</fullName>
    </submittedName>
</protein>
<keyword evidence="2" id="KW-0288">FMN</keyword>
<dbReference type="RefSeq" id="WP_065012944.1">
    <property type="nucleotide sequence ID" value="NZ_LZKJ01000034.1"/>
</dbReference>
<evidence type="ECO:0000256" key="4">
    <source>
        <dbReference type="ARBA" id="ARBA00023033"/>
    </source>
</evidence>
<dbReference type="Gene3D" id="3.20.20.30">
    <property type="entry name" value="Luciferase-like domain"/>
    <property type="match status" value="1"/>
</dbReference>